<dbReference type="EMBL" id="JABBWE010000003">
    <property type="protein sequence ID" value="KAG1805120.1"/>
    <property type="molecule type" value="Genomic_DNA"/>
</dbReference>
<keyword evidence="1" id="KW-1133">Transmembrane helix</keyword>
<keyword evidence="1" id="KW-0472">Membrane</keyword>
<organism evidence="2 3">
    <name type="scientific">Suillus plorans</name>
    <dbReference type="NCBI Taxonomy" id="116603"/>
    <lineage>
        <taxon>Eukaryota</taxon>
        <taxon>Fungi</taxon>
        <taxon>Dikarya</taxon>
        <taxon>Basidiomycota</taxon>
        <taxon>Agaricomycotina</taxon>
        <taxon>Agaricomycetes</taxon>
        <taxon>Agaricomycetidae</taxon>
        <taxon>Boletales</taxon>
        <taxon>Suillineae</taxon>
        <taxon>Suillaceae</taxon>
        <taxon>Suillus</taxon>
    </lineage>
</organism>
<name>A0A9P7J685_9AGAM</name>
<dbReference type="RefSeq" id="XP_041166735.1">
    <property type="nucleotide sequence ID" value="XM_041308570.1"/>
</dbReference>
<keyword evidence="1" id="KW-0812">Transmembrane</keyword>
<dbReference type="Proteomes" id="UP000719766">
    <property type="component" value="Unassembled WGS sequence"/>
</dbReference>
<sequence length="247" mass="27536">MTGLYKYNFLPTIVCEVAPYLTTVNIHYNGGIISVDRIGASSGWTSSSDFPVSQWIASLMGYQRAANQATSTSIIGDFLTAYGSSDPSVMYNGLEDYWRGIAEFSSTQLRSGYSALGVPSNMTRSTNGTMYIRTYGWQSQSYTYIFLLVMLTTIWGATILAAGYSLMQKKTTASNQSFDFFNPIDLIIAASDGRLEPQRCDYDEGQEDHCWDDITVRFEDVTGEMRRRIPKRLVVATDGDPLTEHVV</sequence>
<keyword evidence="3" id="KW-1185">Reference proteome</keyword>
<comment type="caution">
    <text evidence="2">The sequence shown here is derived from an EMBL/GenBank/DDBJ whole genome shotgun (WGS) entry which is preliminary data.</text>
</comment>
<evidence type="ECO:0000313" key="2">
    <source>
        <dbReference type="EMBL" id="KAG1805120.1"/>
    </source>
</evidence>
<protein>
    <submittedName>
        <fullName evidence="2">Uncharacterized protein</fullName>
    </submittedName>
</protein>
<dbReference type="GeneID" id="64602334"/>
<dbReference type="OrthoDB" id="2605783at2759"/>
<proteinExistence type="predicted"/>
<gene>
    <name evidence="2" type="ORF">HD556DRAFT_1478929</name>
</gene>
<dbReference type="AlphaFoldDB" id="A0A9P7J685"/>
<accession>A0A9P7J685</accession>
<evidence type="ECO:0000313" key="3">
    <source>
        <dbReference type="Proteomes" id="UP000719766"/>
    </source>
</evidence>
<feature type="transmembrane region" description="Helical" evidence="1">
    <location>
        <begin position="142"/>
        <end position="167"/>
    </location>
</feature>
<evidence type="ECO:0000256" key="1">
    <source>
        <dbReference type="SAM" id="Phobius"/>
    </source>
</evidence>
<reference evidence="2" key="1">
    <citation type="journal article" date="2020" name="New Phytol.">
        <title>Comparative genomics reveals dynamic genome evolution in host specialist ectomycorrhizal fungi.</title>
        <authorList>
            <person name="Lofgren L.A."/>
            <person name="Nguyen N.H."/>
            <person name="Vilgalys R."/>
            <person name="Ruytinx J."/>
            <person name="Liao H.L."/>
            <person name="Branco S."/>
            <person name="Kuo A."/>
            <person name="LaButti K."/>
            <person name="Lipzen A."/>
            <person name="Andreopoulos W."/>
            <person name="Pangilinan J."/>
            <person name="Riley R."/>
            <person name="Hundley H."/>
            <person name="Na H."/>
            <person name="Barry K."/>
            <person name="Grigoriev I.V."/>
            <person name="Stajich J.E."/>
            <person name="Kennedy P.G."/>
        </authorList>
    </citation>
    <scope>NUCLEOTIDE SEQUENCE</scope>
    <source>
        <strain evidence="2">S12</strain>
    </source>
</reference>